<dbReference type="GO" id="GO:0005634">
    <property type="term" value="C:nucleus"/>
    <property type="evidence" value="ECO:0007669"/>
    <property type="project" value="UniProtKB-SubCell"/>
</dbReference>
<evidence type="ECO:0000256" key="4">
    <source>
        <dbReference type="ARBA" id="ARBA00022771"/>
    </source>
</evidence>
<evidence type="ECO:0000256" key="1">
    <source>
        <dbReference type="ARBA" id="ARBA00004123"/>
    </source>
</evidence>
<accession>A0A8S3XAK1</accession>
<feature type="region of interest" description="Disordered" evidence="9">
    <location>
        <begin position="744"/>
        <end position="769"/>
    </location>
</feature>
<feature type="domain" description="C2H2-type" evidence="10">
    <location>
        <begin position="531"/>
        <end position="559"/>
    </location>
</feature>
<dbReference type="SMART" id="SM00355">
    <property type="entry name" value="ZnF_C2H2"/>
    <property type="match status" value="10"/>
</dbReference>
<dbReference type="OrthoDB" id="6365676at2759"/>
<dbReference type="FunFam" id="3.30.160.60:FF:002343">
    <property type="entry name" value="Zinc finger protein 33A"/>
    <property type="match status" value="1"/>
</dbReference>
<evidence type="ECO:0000313" key="12">
    <source>
        <dbReference type="Proteomes" id="UP000691718"/>
    </source>
</evidence>
<proteinExistence type="predicted"/>
<name>A0A8S3XAK1_PARAO</name>
<keyword evidence="3" id="KW-0677">Repeat</keyword>
<dbReference type="PROSITE" id="PS00028">
    <property type="entry name" value="ZINC_FINGER_C2H2_1"/>
    <property type="match status" value="6"/>
</dbReference>
<evidence type="ECO:0000256" key="2">
    <source>
        <dbReference type="ARBA" id="ARBA00022723"/>
    </source>
</evidence>
<organism evidence="11 12">
    <name type="scientific">Parnassius apollo</name>
    <name type="common">Apollo butterfly</name>
    <name type="synonym">Papilio apollo</name>
    <dbReference type="NCBI Taxonomy" id="110799"/>
    <lineage>
        <taxon>Eukaryota</taxon>
        <taxon>Metazoa</taxon>
        <taxon>Ecdysozoa</taxon>
        <taxon>Arthropoda</taxon>
        <taxon>Hexapoda</taxon>
        <taxon>Insecta</taxon>
        <taxon>Pterygota</taxon>
        <taxon>Neoptera</taxon>
        <taxon>Endopterygota</taxon>
        <taxon>Lepidoptera</taxon>
        <taxon>Glossata</taxon>
        <taxon>Ditrysia</taxon>
        <taxon>Papilionoidea</taxon>
        <taxon>Papilionidae</taxon>
        <taxon>Parnassiinae</taxon>
        <taxon>Parnassini</taxon>
        <taxon>Parnassius</taxon>
        <taxon>Parnassius</taxon>
    </lineage>
</organism>
<feature type="domain" description="C2H2-type" evidence="10">
    <location>
        <begin position="688"/>
        <end position="715"/>
    </location>
</feature>
<evidence type="ECO:0000313" key="11">
    <source>
        <dbReference type="EMBL" id="CAG5008646.1"/>
    </source>
</evidence>
<dbReference type="Pfam" id="PF00096">
    <property type="entry name" value="zf-C2H2"/>
    <property type="match status" value="3"/>
</dbReference>
<dbReference type="GO" id="GO:0008270">
    <property type="term" value="F:zinc ion binding"/>
    <property type="evidence" value="ECO:0007669"/>
    <property type="project" value="UniProtKB-KW"/>
</dbReference>
<evidence type="ECO:0000256" key="9">
    <source>
        <dbReference type="SAM" id="MobiDB-lite"/>
    </source>
</evidence>
<feature type="domain" description="C2H2-type" evidence="10">
    <location>
        <begin position="452"/>
        <end position="479"/>
    </location>
</feature>
<keyword evidence="6" id="KW-0539">Nucleus</keyword>
<dbReference type="InterPro" id="IPR013087">
    <property type="entry name" value="Znf_C2H2_type"/>
</dbReference>
<dbReference type="PANTHER" id="PTHR24376:SF235">
    <property type="entry name" value="C2H2-TYPE DOMAIN-CONTAINING PROTEIN"/>
    <property type="match status" value="1"/>
</dbReference>
<dbReference type="AlphaFoldDB" id="A0A8S3XAK1"/>
<comment type="subcellular location">
    <subcellularLocation>
        <location evidence="1">Nucleus</location>
    </subcellularLocation>
</comment>
<comment type="caution">
    <text evidence="11">The sequence shown here is derived from an EMBL/GenBank/DDBJ whole genome shotgun (WGS) entry which is preliminary data.</text>
</comment>
<evidence type="ECO:0000256" key="3">
    <source>
        <dbReference type="ARBA" id="ARBA00022737"/>
    </source>
</evidence>
<evidence type="ECO:0000256" key="8">
    <source>
        <dbReference type="SAM" id="Coils"/>
    </source>
</evidence>
<evidence type="ECO:0000256" key="7">
    <source>
        <dbReference type="PROSITE-ProRule" id="PRU00042"/>
    </source>
</evidence>
<feature type="domain" description="C2H2-type" evidence="10">
    <location>
        <begin position="422"/>
        <end position="445"/>
    </location>
</feature>
<dbReference type="Proteomes" id="UP000691718">
    <property type="component" value="Unassembled WGS sequence"/>
</dbReference>
<keyword evidence="5" id="KW-0862">Zinc</keyword>
<feature type="domain" description="C2H2-type" evidence="10">
    <location>
        <begin position="716"/>
        <end position="744"/>
    </location>
</feature>
<dbReference type="FunFam" id="3.30.160.60:FF:000100">
    <property type="entry name" value="Zinc finger 45-like"/>
    <property type="match status" value="1"/>
</dbReference>
<keyword evidence="8" id="KW-0175">Coiled coil</keyword>
<evidence type="ECO:0000256" key="5">
    <source>
        <dbReference type="ARBA" id="ARBA00022833"/>
    </source>
</evidence>
<dbReference type="PROSITE" id="PS50157">
    <property type="entry name" value="ZINC_FINGER_C2H2_2"/>
    <property type="match status" value="7"/>
</dbReference>
<feature type="coiled-coil region" evidence="8">
    <location>
        <begin position="195"/>
        <end position="222"/>
    </location>
</feature>
<dbReference type="GO" id="GO:0000978">
    <property type="term" value="F:RNA polymerase II cis-regulatory region sequence-specific DNA binding"/>
    <property type="evidence" value="ECO:0007669"/>
    <property type="project" value="TreeGrafter"/>
</dbReference>
<reference evidence="11" key="1">
    <citation type="submission" date="2021-04" db="EMBL/GenBank/DDBJ databases">
        <authorList>
            <person name="Tunstrom K."/>
        </authorList>
    </citation>
    <scope>NUCLEOTIDE SEQUENCE</scope>
</reference>
<dbReference type="PANTHER" id="PTHR24376">
    <property type="entry name" value="ZINC FINGER PROTEIN"/>
    <property type="match status" value="1"/>
</dbReference>
<feature type="domain" description="C2H2-type" evidence="10">
    <location>
        <begin position="505"/>
        <end position="532"/>
    </location>
</feature>
<dbReference type="GO" id="GO:0001228">
    <property type="term" value="F:DNA-binding transcription activator activity, RNA polymerase II-specific"/>
    <property type="evidence" value="ECO:0007669"/>
    <property type="project" value="TreeGrafter"/>
</dbReference>
<keyword evidence="12" id="KW-1185">Reference proteome</keyword>
<sequence length="769" mass="88838">MYKYDQYQLKLYYEEITVAKIEEQLPHYFCFECAMLLYKYHKFKQKCYRGESALKALLLKGPITYKAVNNLNCKSEILQSALGIITVNKRVKTYLINDGQNKIIHKKVSKANDDGDVAVSVSTEDVTKTKNTKAELEEGFDKKLIKNESSAIGATTDNLLSSIDNVDDDLDYVVDTDKNYKSLTAVFIPEKDLVIKTEEDNLENTERNENNINKSNKKLAQEKLSQKKLQMSLSKRELRNYDFPVVMDTGSVTKITDKNIDLGMKSDEILIRTESNAMVTVASDVLSIMDDSVNNTDCDSVNEDSLTTMDIPENNVLITSKKSNVDNLDVAVTELIQNYSRKNPIRKKLKRSVSNKKHLGKRKHREIENNKNVQEEKKYKFTATSKKVLDLSKWRKISLSEEEAVKEFEKKACDPKYVQATYHCKDCYKFFSREDIMTRHLKLRHNPSIGPFECRFCHIRFKLKCHLRKHTRMHYTKYECLVCNLIVSIESTALMHEEAHLGVTRTCNHCGEEFRHLSTFYTHLRTHRSKFVCTLCGASFVSDAGLHQHKRVKHVDDTEQSKRPQDAATFCDRCQINFETASAFAEHLKSSALHADVEKAGSDEVSTSKKRYRRLRYGRTTKRKPTTCHQCGKHFDSQTLYMNHHLEEHPGTSFCPPNERHICEVCGASLAPGSIAMHQNIHTREKLYNCETCGRDFHSSAGLKRHLVTHTGEKPFECPLCDKRFTQSNSMKLHYRTFHLKQPYPKRTRNKKKEEVEEVVPMETEEESY</sequence>
<keyword evidence="2" id="KW-0479">Metal-binding</keyword>
<keyword evidence="4 7" id="KW-0863">Zinc-finger</keyword>
<dbReference type="EMBL" id="CAJQZP010001013">
    <property type="protein sequence ID" value="CAG5008646.1"/>
    <property type="molecule type" value="Genomic_DNA"/>
</dbReference>
<evidence type="ECO:0000259" key="10">
    <source>
        <dbReference type="PROSITE" id="PS50157"/>
    </source>
</evidence>
<feature type="domain" description="C2H2-type" evidence="10">
    <location>
        <begin position="626"/>
        <end position="654"/>
    </location>
</feature>
<gene>
    <name evidence="11" type="ORF">PAPOLLO_LOCUS15104</name>
</gene>
<protein>
    <submittedName>
        <fullName evidence="11">(apollo) hypothetical protein</fullName>
    </submittedName>
</protein>
<evidence type="ECO:0000256" key="6">
    <source>
        <dbReference type="ARBA" id="ARBA00023242"/>
    </source>
</evidence>
<feature type="compositionally biased region" description="Acidic residues" evidence="9">
    <location>
        <begin position="756"/>
        <end position="769"/>
    </location>
</feature>